<proteinExistence type="predicted"/>
<keyword evidence="1" id="KW-1133">Transmembrane helix</keyword>
<evidence type="ECO:0000313" key="3">
    <source>
        <dbReference type="Proteomes" id="UP001331761"/>
    </source>
</evidence>
<name>A0AAN8IFC2_TRICO</name>
<reference evidence="2 3" key="1">
    <citation type="submission" date="2019-10" db="EMBL/GenBank/DDBJ databases">
        <title>Assembly and Annotation for the nematode Trichostrongylus colubriformis.</title>
        <authorList>
            <person name="Martin J."/>
        </authorList>
    </citation>
    <scope>NUCLEOTIDE SEQUENCE [LARGE SCALE GENOMIC DNA]</scope>
    <source>
        <strain evidence="2">G859</strain>
        <tissue evidence="2">Whole worm</tissue>
    </source>
</reference>
<gene>
    <name evidence="2" type="ORF">GCK32_007802</name>
</gene>
<sequence>MSTKDVPCAIDDGYDPRLLGYVSAALVSLCLIFSNIFFLIQSRKLKYPSDRRNDKRDHARSEPAGE</sequence>
<feature type="transmembrane region" description="Helical" evidence="1">
    <location>
        <begin position="20"/>
        <end position="40"/>
    </location>
</feature>
<evidence type="ECO:0000256" key="1">
    <source>
        <dbReference type="SAM" id="Phobius"/>
    </source>
</evidence>
<keyword evidence="3" id="KW-1185">Reference proteome</keyword>
<dbReference type="EMBL" id="WIXE01018053">
    <property type="protein sequence ID" value="KAK5971251.1"/>
    <property type="molecule type" value="Genomic_DNA"/>
</dbReference>
<dbReference type="Proteomes" id="UP001331761">
    <property type="component" value="Unassembled WGS sequence"/>
</dbReference>
<protein>
    <submittedName>
        <fullName evidence="2">Uncharacterized protein</fullName>
    </submittedName>
</protein>
<evidence type="ECO:0000313" key="2">
    <source>
        <dbReference type="EMBL" id="KAK5971251.1"/>
    </source>
</evidence>
<organism evidence="2 3">
    <name type="scientific">Trichostrongylus colubriformis</name>
    <name type="common">Black scour worm</name>
    <dbReference type="NCBI Taxonomy" id="6319"/>
    <lineage>
        <taxon>Eukaryota</taxon>
        <taxon>Metazoa</taxon>
        <taxon>Ecdysozoa</taxon>
        <taxon>Nematoda</taxon>
        <taxon>Chromadorea</taxon>
        <taxon>Rhabditida</taxon>
        <taxon>Rhabditina</taxon>
        <taxon>Rhabditomorpha</taxon>
        <taxon>Strongyloidea</taxon>
        <taxon>Trichostrongylidae</taxon>
        <taxon>Trichostrongylus</taxon>
    </lineage>
</organism>
<comment type="caution">
    <text evidence="2">The sequence shown here is derived from an EMBL/GenBank/DDBJ whole genome shotgun (WGS) entry which is preliminary data.</text>
</comment>
<accession>A0AAN8IFC2</accession>
<dbReference type="AlphaFoldDB" id="A0AAN8IFC2"/>
<keyword evidence="1" id="KW-0472">Membrane</keyword>
<keyword evidence="1" id="KW-0812">Transmembrane</keyword>